<feature type="compositionally biased region" description="Basic residues" evidence="1">
    <location>
        <begin position="56"/>
        <end position="67"/>
    </location>
</feature>
<accession>A0AAV7UTI0</accession>
<name>A0AAV7UTI0_PLEWA</name>
<dbReference type="AlphaFoldDB" id="A0AAV7UTI0"/>
<gene>
    <name evidence="2" type="ORF">NDU88_001170</name>
</gene>
<protein>
    <recommendedName>
        <fullName evidence="4">Secreted protein</fullName>
    </recommendedName>
</protein>
<organism evidence="2 3">
    <name type="scientific">Pleurodeles waltl</name>
    <name type="common">Iberian ribbed newt</name>
    <dbReference type="NCBI Taxonomy" id="8319"/>
    <lineage>
        <taxon>Eukaryota</taxon>
        <taxon>Metazoa</taxon>
        <taxon>Chordata</taxon>
        <taxon>Craniata</taxon>
        <taxon>Vertebrata</taxon>
        <taxon>Euteleostomi</taxon>
        <taxon>Amphibia</taxon>
        <taxon>Batrachia</taxon>
        <taxon>Caudata</taxon>
        <taxon>Salamandroidea</taxon>
        <taxon>Salamandridae</taxon>
        <taxon>Pleurodelinae</taxon>
        <taxon>Pleurodeles</taxon>
    </lineage>
</organism>
<evidence type="ECO:0000313" key="3">
    <source>
        <dbReference type="Proteomes" id="UP001066276"/>
    </source>
</evidence>
<keyword evidence="3" id="KW-1185">Reference proteome</keyword>
<evidence type="ECO:0008006" key="4">
    <source>
        <dbReference type="Google" id="ProtNLM"/>
    </source>
</evidence>
<evidence type="ECO:0000256" key="1">
    <source>
        <dbReference type="SAM" id="MobiDB-lite"/>
    </source>
</evidence>
<proteinExistence type="predicted"/>
<sequence>MRGPPSSKSPQMAAWALSQLLSLPANGGRTSGSVYCPATWCPGSRRAQMRGPPSSKAHRRPCGRRHSSFQPPVRGGRIAGSACCPAPMVVPGNASRRERGLPR</sequence>
<reference evidence="2" key="1">
    <citation type="journal article" date="2022" name="bioRxiv">
        <title>Sequencing and chromosome-scale assembly of the giantPleurodeles waltlgenome.</title>
        <authorList>
            <person name="Brown T."/>
            <person name="Elewa A."/>
            <person name="Iarovenko S."/>
            <person name="Subramanian E."/>
            <person name="Araus A.J."/>
            <person name="Petzold A."/>
            <person name="Susuki M."/>
            <person name="Suzuki K.-i.T."/>
            <person name="Hayashi T."/>
            <person name="Toyoda A."/>
            <person name="Oliveira C."/>
            <person name="Osipova E."/>
            <person name="Leigh N.D."/>
            <person name="Simon A."/>
            <person name="Yun M.H."/>
        </authorList>
    </citation>
    <scope>NUCLEOTIDE SEQUENCE</scope>
    <source>
        <strain evidence="2">20211129_DDA</strain>
        <tissue evidence="2">Liver</tissue>
    </source>
</reference>
<dbReference type="EMBL" id="JANPWB010000004">
    <property type="protein sequence ID" value="KAJ1191856.1"/>
    <property type="molecule type" value="Genomic_DNA"/>
</dbReference>
<dbReference type="Proteomes" id="UP001066276">
    <property type="component" value="Chromosome 2_2"/>
</dbReference>
<comment type="caution">
    <text evidence="2">The sequence shown here is derived from an EMBL/GenBank/DDBJ whole genome shotgun (WGS) entry which is preliminary data.</text>
</comment>
<feature type="region of interest" description="Disordered" evidence="1">
    <location>
        <begin position="45"/>
        <end position="76"/>
    </location>
</feature>
<evidence type="ECO:0000313" key="2">
    <source>
        <dbReference type="EMBL" id="KAJ1191856.1"/>
    </source>
</evidence>